<dbReference type="PRINTS" id="PR01543">
    <property type="entry name" value="ANATRNSFRASE"/>
</dbReference>
<dbReference type="InterPro" id="IPR001447">
    <property type="entry name" value="Arylamine_N-AcTrfase"/>
</dbReference>
<dbReference type="GO" id="GO:0016407">
    <property type="term" value="F:acetyltransferase activity"/>
    <property type="evidence" value="ECO:0007669"/>
    <property type="project" value="InterPro"/>
</dbReference>
<dbReference type="PANTHER" id="PTHR11786:SF0">
    <property type="entry name" value="ARYLAMINE N-ACETYLTRANSFERASE 4-RELATED"/>
    <property type="match status" value="1"/>
</dbReference>
<dbReference type="AlphaFoldDB" id="A0A6A6TD20"/>
<proteinExistence type="inferred from homology"/>
<sequence length="311" mass="35878">MASQSQRPTFSQDQIRGYFDRIKLPEKYRKYEVGGLEPDQALQYLALIQKHHLVEVPFENLTLHYSYHRQISIHPEELFKKIVSDNNGRGGYCMENNCILGTLLRSLGFNLYSAGARVFDDGRWTGWSHMVNLVRIGDNKYHVDVGFGGNGPVVPMKLNKSGEVQQHIFPATARLQWKNIPGNTDPDQRLWVYEHKIDDNSDFQPIYCFTELEFLPSDYNVMNYFTSTSPRTFFTRVIVAEKKILGADGETLLGSLIMGNGDLKWRIRGEKDKEIKFEGEEDRIKALREHFDIKLSLAERESIRGLPSELK</sequence>
<name>A0A6A6TD20_9PLEO</name>
<keyword evidence="4" id="KW-1185">Reference proteome</keyword>
<reference evidence="3" key="1">
    <citation type="journal article" date="2020" name="Stud. Mycol.">
        <title>101 Dothideomycetes genomes: a test case for predicting lifestyles and emergence of pathogens.</title>
        <authorList>
            <person name="Haridas S."/>
            <person name="Albert R."/>
            <person name="Binder M."/>
            <person name="Bloem J."/>
            <person name="Labutti K."/>
            <person name="Salamov A."/>
            <person name="Andreopoulos B."/>
            <person name="Baker S."/>
            <person name="Barry K."/>
            <person name="Bills G."/>
            <person name="Bluhm B."/>
            <person name="Cannon C."/>
            <person name="Castanera R."/>
            <person name="Culley D."/>
            <person name="Daum C."/>
            <person name="Ezra D."/>
            <person name="Gonzalez J."/>
            <person name="Henrissat B."/>
            <person name="Kuo A."/>
            <person name="Liang C."/>
            <person name="Lipzen A."/>
            <person name="Lutzoni F."/>
            <person name="Magnuson J."/>
            <person name="Mondo S."/>
            <person name="Nolan M."/>
            <person name="Ohm R."/>
            <person name="Pangilinan J."/>
            <person name="Park H.-J."/>
            <person name="Ramirez L."/>
            <person name="Alfaro M."/>
            <person name="Sun H."/>
            <person name="Tritt A."/>
            <person name="Yoshinaga Y."/>
            <person name="Zwiers L.-H."/>
            <person name="Turgeon B."/>
            <person name="Goodwin S."/>
            <person name="Spatafora J."/>
            <person name="Crous P."/>
            <person name="Grigoriev I."/>
        </authorList>
    </citation>
    <scope>NUCLEOTIDE SEQUENCE</scope>
    <source>
        <strain evidence="3">CBS 122681</strain>
    </source>
</reference>
<dbReference type="PANTHER" id="PTHR11786">
    <property type="entry name" value="N-HYDROXYARYLAMINE O-ACETYLTRANSFERASE"/>
    <property type="match status" value="1"/>
</dbReference>
<dbReference type="Proteomes" id="UP000799324">
    <property type="component" value="Unassembled WGS sequence"/>
</dbReference>
<keyword evidence="2" id="KW-0012">Acyltransferase</keyword>
<comment type="similarity">
    <text evidence="1 2">Belongs to the arylamine N-acetyltransferase family.</text>
</comment>
<dbReference type="OrthoDB" id="10260017at2759"/>
<evidence type="ECO:0000256" key="1">
    <source>
        <dbReference type="ARBA" id="ARBA00006547"/>
    </source>
</evidence>
<evidence type="ECO:0000313" key="4">
    <source>
        <dbReference type="Proteomes" id="UP000799324"/>
    </source>
</evidence>
<dbReference type="Gene3D" id="3.30.2140.20">
    <property type="match status" value="1"/>
</dbReference>
<gene>
    <name evidence="3" type="ORF">K491DRAFT_690660</name>
</gene>
<evidence type="ECO:0000313" key="3">
    <source>
        <dbReference type="EMBL" id="KAF2657929.1"/>
    </source>
</evidence>
<dbReference type="Pfam" id="PF00797">
    <property type="entry name" value="Acetyltransf_2"/>
    <property type="match status" value="1"/>
</dbReference>
<dbReference type="EMBL" id="MU004320">
    <property type="protein sequence ID" value="KAF2657929.1"/>
    <property type="molecule type" value="Genomic_DNA"/>
</dbReference>
<organism evidence="3 4">
    <name type="scientific">Lophiostoma macrostomum CBS 122681</name>
    <dbReference type="NCBI Taxonomy" id="1314788"/>
    <lineage>
        <taxon>Eukaryota</taxon>
        <taxon>Fungi</taxon>
        <taxon>Dikarya</taxon>
        <taxon>Ascomycota</taxon>
        <taxon>Pezizomycotina</taxon>
        <taxon>Dothideomycetes</taxon>
        <taxon>Pleosporomycetidae</taxon>
        <taxon>Pleosporales</taxon>
        <taxon>Lophiostomataceae</taxon>
        <taxon>Lophiostoma</taxon>
    </lineage>
</organism>
<dbReference type="InterPro" id="IPR053710">
    <property type="entry name" value="Arylamine_NAT_domain_sf"/>
</dbReference>
<keyword evidence="2 3" id="KW-0808">Transferase</keyword>
<protein>
    <submittedName>
        <fullName evidence="3">Arylamine N-acetyltransferase 1</fullName>
    </submittedName>
</protein>
<dbReference type="InterPro" id="IPR038765">
    <property type="entry name" value="Papain-like_cys_pep_sf"/>
</dbReference>
<evidence type="ECO:0000256" key="2">
    <source>
        <dbReference type="RuleBase" id="RU003452"/>
    </source>
</evidence>
<accession>A0A6A6TD20</accession>
<dbReference type="SUPFAM" id="SSF54001">
    <property type="entry name" value="Cysteine proteinases"/>
    <property type="match status" value="1"/>
</dbReference>